<comment type="caution">
    <text evidence="3">The sequence shown here is derived from an EMBL/GenBank/DDBJ whole genome shotgun (WGS) entry which is preliminary data.</text>
</comment>
<dbReference type="CDD" id="cd11341">
    <property type="entry name" value="AmyAc_Pullulanase_LD-like"/>
    <property type="match status" value="1"/>
</dbReference>
<dbReference type="InterPro" id="IPR014756">
    <property type="entry name" value="Ig_E-set"/>
</dbReference>
<comment type="similarity">
    <text evidence="1">Belongs to the glycosyl hydrolase 13 family.</text>
</comment>
<evidence type="ECO:0000313" key="3">
    <source>
        <dbReference type="EMBL" id="RNA70398.1"/>
    </source>
</evidence>
<dbReference type="EC" id="3.2.1.41" evidence="3"/>
<dbReference type="InterPro" id="IPR017853">
    <property type="entry name" value="GH"/>
</dbReference>
<evidence type="ECO:0000259" key="2">
    <source>
        <dbReference type="SMART" id="SM00642"/>
    </source>
</evidence>
<accession>A0A3M7TXS1</accession>
<dbReference type="InterPro" id="IPR006047">
    <property type="entry name" value="GH13_cat_dom"/>
</dbReference>
<protein>
    <submittedName>
        <fullName evidence="3">Type I pullulanase</fullName>
        <ecNumber evidence="3">3.2.1.41</ecNumber>
    </submittedName>
</protein>
<gene>
    <name evidence="3" type="primary">pulA</name>
    <name evidence="3" type="ORF">EBO34_10885</name>
</gene>
<dbReference type="RefSeq" id="WP_122898151.1">
    <property type="nucleotide sequence ID" value="NZ_RHIB01000001.1"/>
</dbReference>
<dbReference type="InterPro" id="IPR013783">
    <property type="entry name" value="Ig-like_fold"/>
</dbReference>
<dbReference type="SMART" id="SM00642">
    <property type="entry name" value="Aamy"/>
    <property type="match status" value="1"/>
</dbReference>
<keyword evidence="3" id="KW-0378">Hydrolase</keyword>
<dbReference type="InterPro" id="IPR011840">
    <property type="entry name" value="PulA_typeI"/>
</dbReference>
<dbReference type="Pfam" id="PF02922">
    <property type="entry name" value="CBM_48"/>
    <property type="match status" value="1"/>
</dbReference>
<dbReference type="EMBL" id="RHIB01000001">
    <property type="protein sequence ID" value="RNA70398.1"/>
    <property type="molecule type" value="Genomic_DNA"/>
</dbReference>
<dbReference type="PANTHER" id="PTHR43002">
    <property type="entry name" value="GLYCOGEN DEBRANCHING ENZYME"/>
    <property type="match status" value="1"/>
</dbReference>
<keyword evidence="3" id="KW-0326">Glycosidase</keyword>
<name>A0A3M7TXS1_9BACI</name>
<organism evidence="3 4">
    <name type="scientific">Alteribacter keqinensis</name>
    <dbReference type="NCBI Taxonomy" id="2483800"/>
    <lineage>
        <taxon>Bacteria</taxon>
        <taxon>Bacillati</taxon>
        <taxon>Bacillota</taxon>
        <taxon>Bacilli</taxon>
        <taxon>Bacillales</taxon>
        <taxon>Bacillaceae</taxon>
        <taxon>Alteribacter</taxon>
    </lineage>
</organism>
<dbReference type="CDD" id="cd02860">
    <property type="entry name" value="E_set_Pullulanase"/>
    <property type="match status" value="1"/>
</dbReference>
<dbReference type="InterPro" id="IPR004193">
    <property type="entry name" value="Glyco_hydro_13_N"/>
</dbReference>
<dbReference type="GO" id="GO:0005975">
    <property type="term" value="P:carbohydrate metabolic process"/>
    <property type="evidence" value="ECO:0007669"/>
    <property type="project" value="InterPro"/>
</dbReference>
<feature type="domain" description="Glycosyl hydrolase family 13 catalytic" evidence="2">
    <location>
        <begin position="219"/>
        <end position="604"/>
    </location>
</feature>
<dbReference type="Gene3D" id="2.60.40.10">
    <property type="entry name" value="Immunoglobulins"/>
    <property type="match status" value="1"/>
</dbReference>
<evidence type="ECO:0000313" key="4">
    <source>
        <dbReference type="Proteomes" id="UP000278746"/>
    </source>
</evidence>
<dbReference type="SUPFAM" id="SSF51445">
    <property type="entry name" value="(Trans)glycosidases"/>
    <property type="match status" value="1"/>
</dbReference>
<evidence type="ECO:0000256" key="1">
    <source>
        <dbReference type="ARBA" id="ARBA00008061"/>
    </source>
</evidence>
<keyword evidence="4" id="KW-1185">Reference proteome</keyword>
<dbReference type="Gene3D" id="3.20.20.80">
    <property type="entry name" value="Glycosidases"/>
    <property type="match status" value="1"/>
</dbReference>
<dbReference type="AlphaFoldDB" id="A0A3M7TXS1"/>
<dbReference type="SUPFAM" id="SSF81296">
    <property type="entry name" value="E set domains"/>
    <property type="match status" value="1"/>
</dbReference>
<dbReference type="GO" id="GO:0051060">
    <property type="term" value="F:pullulanase activity"/>
    <property type="evidence" value="ECO:0007669"/>
    <property type="project" value="UniProtKB-EC"/>
</dbReference>
<dbReference type="Gene3D" id="2.60.40.1180">
    <property type="entry name" value="Golgi alpha-mannosidase II"/>
    <property type="match status" value="1"/>
</dbReference>
<reference evidence="3 4" key="1">
    <citation type="submission" date="2018-10" db="EMBL/GenBank/DDBJ databases">
        <title>Bacillus Keqinensis sp. nov., a moderately halophilic bacterium isolated from a saline-alkaline lake.</title>
        <authorList>
            <person name="Wang H."/>
        </authorList>
    </citation>
    <scope>NUCLEOTIDE SEQUENCE [LARGE SCALE GENOMIC DNA]</scope>
    <source>
        <strain evidence="3 4">KQ-3</strain>
    </source>
</reference>
<proteinExistence type="inferred from homology"/>
<dbReference type="Proteomes" id="UP000278746">
    <property type="component" value="Unassembled WGS sequence"/>
</dbReference>
<dbReference type="InterPro" id="IPR013780">
    <property type="entry name" value="Glyco_hydro_b"/>
</dbReference>
<dbReference type="NCBIfam" id="TIGR02104">
    <property type="entry name" value="pulA_typeI"/>
    <property type="match status" value="1"/>
</dbReference>
<dbReference type="OrthoDB" id="9761875at2"/>
<sequence>MEKSVAWIDDVTRLTVNADNIDALLDKTPSLIWEGNKLRGRLEETHLSHTASILFAEPLPVGKEATLVWGDEHFPVFAGSVVRTDWFEDHFTDTHTALGAHYSKDQTKFSVWAPTASNVKLYLNNKYFEMKKSKKGVWFTAVKGDLNKVPYQYEVAINGKIIKVNDPYAKSLTANSKESVVVNLNKTNPDHFTEHDSPDFTRAEDAIIYELHIRDATIDPAGGIKARGKFKGLTEEHTVTKDNSLTGLSYIKELGCSHVQLLPVNDFARVDEREPHMQYNWGYDPLYFQAPEGSYATDVNNPLTRIRECKEMIQSFHNNGLSVILDVVYNHVFVKEDSPFHKLVPGYYFRYHGDGSPGNGTGVGNDLATERKMVRKFILDSVAYWLDEYRVDGFRFDLMGAMDIATMRGIRTLCNEYNRTILLLGEGWDLDTPLHSEQKATMDKSYHLPGVSFFNDFYRDSIKGQLFFMHDAGFANGHGRFIERLPQLVSGSCRDDFGDRKVESPGQSVNYVECHDNHTLWDRLQNTNETETEEEKKRIHQLATGLTLLSQGIPFLHAGQEWFRTKKGDENSYISGDDINKLDWTQREAEKANIQFIKSLINIRREYPVFRLDNKNDIQRRLHILQSPAPVFGYLLLGDSEDIAVFINPTKKRFPLYLPSPGRWDKLISNHVATVSSTSFIIGDHSEIEPYELVVLKKARG</sequence>